<accession>A0AAV3SK03</accession>
<reference evidence="1" key="1">
    <citation type="journal article" date="2014" name="Int. J. Syst. Evol. Microbiol.">
        <title>Complete genome sequence of Corynebacterium casei LMG S-19264T (=DSM 44701T), isolated from a smear-ripened cheese.</title>
        <authorList>
            <consortium name="US DOE Joint Genome Institute (JGI-PGF)"/>
            <person name="Walter F."/>
            <person name="Albersmeier A."/>
            <person name="Kalinowski J."/>
            <person name="Ruckert C."/>
        </authorList>
    </citation>
    <scope>NUCLEOTIDE SEQUENCE</scope>
    <source>
        <strain evidence="1">JCM 12289</strain>
    </source>
</reference>
<gene>
    <name evidence="1" type="ORF">GCM10008985_34000</name>
</gene>
<evidence type="ECO:0000313" key="1">
    <source>
        <dbReference type="EMBL" id="GAA0474736.1"/>
    </source>
</evidence>
<sequence length="80" mass="8780">MSAAPEVHAHSVQLYHVIEACLMWVLVKESSYYEGSVLLLVGMFASDVSFEGIVASLTDFECSVAERAGLIDGHRVGMYR</sequence>
<dbReference type="AlphaFoldDB" id="A0AAV3SK03"/>
<evidence type="ECO:0000313" key="2">
    <source>
        <dbReference type="Proteomes" id="UP001500962"/>
    </source>
</evidence>
<comment type="caution">
    <text evidence="1">The sequence shown here is derived from an EMBL/GenBank/DDBJ whole genome shotgun (WGS) entry which is preliminary data.</text>
</comment>
<organism evidence="1 2">
    <name type="scientific">Halococcus dombrowskii</name>
    <dbReference type="NCBI Taxonomy" id="179637"/>
    <lineage>
        <taxon>Archaea</taxon>
        <taxon>Methanobacteriati</taxon>
        <taxon>Methanobacteriota</taxon>
        <taxon>Stenosarchaea group</taxon>
        <taxon>Halobacteria</taxon>
        <taxon>Halobacteriales</taxon>
        <taxon>Halococcaceae</taxon>
        <taxon>Halococcus</taxon>
    </lineage>
</organism>
<reference evidence="1" key="2">
    <citation type="submission" date="2023-12" db="EMBL/GenBank/DDBJ databases">
        <authorList>
            <person name="Sun Q."/>
            <person name="Inoue M."/>
        </authorList>
    </citation>
    <scope>NUCLEOTIDE SEQUENCE</scope>
    <source>
        <strain evidence="1">JCM 12289</strain>
    </source>
</reference>
<protein>
    <submittedName>
        <fullName evidence="1">Uncharacterized protein</fullName>
    </submittedName>
</protein>
<proteinExistence type="predicted"/>
<name>A0AAV3SK03_HALDO</name>
<dbReference type="EMBL" id="BAAADN010000077">
    <property type="protein sequence ID" value="GAA0474736.1"/>
    <property type="molecule type" value="Genomic_DNA"/>
</dbReference>
<dbReference type="Proteomes" id="UP001500962">
    <property type="component" value="Unassembled WGS sequence"/>
</dbReference>